<dbReference type="InterPro" id="IPR006675">
    <property type="entry name" value="HDIG_dom"/>
</dbReference>
<dbReference type="AlphaFoldDB" id="A0A8J7W516"/>
<keyword evidence="4" id="KW-1185">Reference proteome</keyword>
<dbReference type="SUPFAM" id="SSF109604">
    <property type="entry name" value="HD-domain/PDEase-like"/>
    <property type="match status" value="1"/>
</dbReference>
<accession>A0A8J7W516</accession>
<dbReference type="PANTHER" id="PTHR47545:SF2">
    <property type="entry name" value="CC-ADDING TRNA NUCLEOTIDYLTRANSFERASE"/>
    <property type="match status" value="1"/>
</dbReference>
<evidence type="ECO:0000259" key="2">
    <source>
        <dbReference type="SMART" id="SM00471"/>
    </source>
</evidence>
<dbReference type="RefSeq" id="WP_227019293.1">
    <property type="nucleotide sequence ID" value="NZ_JAGSND010000010.1"/>
</dbReference>
<reference evidence="3" key="2">
    <citation type="submission" date="2021-04" db="EMBL/GenBank/DDBJ databases">
        <authorList>
            <person name="Liu J."/>
        </authorList>
    </citation>
    <scope>NUCLEOTIDE SEQUENCE</scope>
    <source>
        <strain evidence="3">BAD-6</strain>
    </source>
</reference>
<feature type="domain" description="HD/PDEase" evidence="2">
    <location>
        <begin position="56"/>
        <end position="191"/>
    </location>
</feature>
<evidence type="ECO:0000256" key="1">
    <source>
        <dbReference type="ARBA" id="ARBA00022741"/>
    </source>
</evidence>
<evidence type="ECO:0000313" key="4">
    <source>
        <dbReference type="Proteomes" id="UP000675664"/>
    </source>
</evidence>
<dbReference type="PANTHER" id="PTHR47545">
    <property type="entry name" value="MULTIFUNCTIONAL CCA PROTEIN"/>
    <property type="match status" value="1"/>
</dbReference>
<comment type="caution">
    <text evidence="3">The sequence shown here is derived from an EMBL/GenBank/DDBJ whole genome shotgun (WGS) entry which is preliminary data.</text>
</comment>
<proteinExistence type="predicted"/>
<sequence>MSQGKKLFEQMDFHLMEDDAPSCFLNGIEEEIFYTSYPFTFISRLKEVPQSPLHHPEGNVWNHTMLVVDEAARIKEKSKDKRAFMWAALLHDIGKADTTRNRKGKITAYDHDKVGTQQAVEFLKFFNEKEDFIEKTSKLIRWHMQILFVVKSLKFADIASMKRDTDIEEIALLGYCDRMGRTGADREAEEGNIESFLHQCKEIR</sequence>
<dbReference type="NCBIfam" id="TIGR00277">
    <property type="entry name" value="HDIG"/>
    <property type="match status" value="1"/>
</dbReference>
<protein>
    <submittedName>
        <fullName evidence="3">HDIG domain-containing protein</fullName>
    </submittedName>
</protein>
<dbReference type="Proteomes" id="UP000675664">
    <property type="component" value="Unassembled WGS sequence"/>
</dbReference>
<dbReference type="EMBL" id="JAGSND010000010">
    <property type="protein sequence ID" value="MBR0599161.1"/>
    <property type="molecule type" value="Genomic_DNA"/>
</dbReference>
<organism evidence="3 4">
    <name type="scientific">Sinanaerobacter chloroacetimidivorans</name>
    <dbReference type="NCBI Taxonomy" id="2818044"/>
    <lineage>
        <taxon>Bacteria</taxon>
        <taxon>Bacillati</taxon>
        <taxon>Bacillota</taxon>
        <taxon>Clostridia</taxon>
        <taxon>Peptostreptococcales</taxon>
        <taxon>Anaerovoracaceae</taxon>
        <taxon>Sinanaerobacter</taxon>
    </lineage>
</organism>
<dbReference type="GO" id="GO:0000166">
    <property type="term" value="F:nucleotide binding"/>
    <property type="evidence" value="ECO:0007669"/>
    <property type="project" value="UniProtKB-KW"/>
</dbReference>
<dbReference type="InterPro" id="IPR050124">
    <property type="entry name" value="tRNA_CCA-adding_enzyme"/>
</dbReference>
<gene>
    <name evidence="3" type="ORF">KCX82_14825</name>
</gene>
<name>A0A8J7W516_9FIRM</name>
<reference evidence="3" key="1">
    <citation type="submission" date="2021-04" db="EMBL/GenBank/DDBJ databases">
        <title>Sinoanaerobacter chloroacetimidivorans sp. nov., an obligate anaerobic bacterium isolated from anaerobic sludge.</title>
        <authorList>
            <person name="Bao Y."/>
        </authorList>
    </citation>
    <scope>NUCLEOTIDE SEQUENCE</scope>
    <source>
        <strain evidence="3">BAD-6</strain>
    </source>
</reference>
<dbReference type="InterPro" id="IPR006674">
    <property type="entry name" value="HD_domain"/>
</dbReference>
<keyword evidence="1" id="KW-0547">Nucleotide-binding</keyword>
<dbReference type="Gene3D" id="1.10.3090.10">
    <property type="entry name" value="cca-adding enzyme, domain 2"/>
    <property type="match status" value="1"/>
</dbReference>
<dbReference type="InterPro" id="IPR003607">
    <property type="entry name" value="HD/PDEase_dom"/>
</dbReference>
<dbReference type="Pfam" id="PF01966">
    <property type="entry name" value="HD"/>
    <property type="match status" value="1"/>
</dbReference>
<evidence type="ECO:0000313" key="3">
    <source>
        <dbReference type="EMBL" id="MBR0599161.1"/>
    </source>
</evidence>
<dbReference type="CDD" id="cd00077">
    <property type="entry name" value="HDc"/>
    <property type="match status" value="1"/>
</dbReference>
<dbReference type="SMART" id="SM00471">
    <property type="entry name" value="HDc"/>
    <property type="match status" value="1"/>
</dbReference>